<gene>
    <name evidence="2" type="ORF">D915_004060</name>
</gene>
<protein>
    <submittedName>
        <fullName evidence="2">Uncharacterized protein</fullName>
    </submittedName>
</protein>
<organism evidence="2 3">
    <name type="scientific">Fasciola hepatica</name>
    <name type="common">Liver fluke</name>
    <dbReference type="NCBI Taxonomy" id="6192"/>
    <lineage>
        <taxon>Eukaryota</taxon>
        <taxon>Metazoa</taxon>
        <taxon>Spiralia</taxon>
        <taxon>Lophotrochozoa</taxon>
        <taxon>Platyhelminthes</taxon>
        <taxon>Trematoda</taxon>
        <taxon>Digenea</taxon>
        <taxon>Plagiorchiida</taxon>
        <taxon>Echinostomata</taxon>
        <taxon>Echinostomatoidea</taxon>
        <taxon>Fasciolidae</taxon>
        <taxon>Fasciola</taxon>
    </lineage>
</organism>
<name>A0A4E0RFC4_FASHE</name>
<feature type="chain" id="PRO_5020032195" evidence="1">
    <location>
        <begin position="22"/>
        <end position="1849"/>
    </location>
</feature>
<keyword evidence="1" id="KW-0732">Signal</keyword>
<reference evidence="2" key="1">
    <citation type="submission" date="2019-03" db="EMBL/GenBank/DDBJ databases">
        <title>Improved annotation for the trematode Fasciola hepatica.</title>
        <authorList>
            <person name="Choi Y.-J."/>
            <person name="Martin J."/>
            <person name="Mitreva M."/>
        </authorList>
    </citation>
    <scope>NUCLEOTIDE SEQUENCE [LARGE SCALE GENOMIC DNA]</scope>
</reference>
<dbReference type="EMBL" id="JXXN02001235">
    <property type="protein sequence ID" value="THD25221.1"/>
    <property type="molecule type" value="Genomic_DNA"/>
</dbReference>
<feature type="signal peptide" evidence="1">
    <location>
        <begin position="1"/>
        <end position="21"/>
    </location>
</feature>
<dbReference type="Proteomes" id="UP000230066">
    <property type="component" value="Unassembled WGS sequence"/>
</dbReference>
<accession>A0A4E0RFC4</accession>
<sequence>MTQNLRLMTVFSSLFFYTIMGDDFGSRDTCFHGKYVNKMCHCDPCWTGDDCNTPDNKRPQFRRMFYEMIKGEVDQQTAGNLAGMLYATDGDDPASECGRLLFDVSENSVKAAILSVDRDSGLVRWNKSDAVQKLPMYITVTVKNPTPFDQLYDTALILVREAKNQLFKKEPLAIKETNPESFQEAAVQKRLRRVRRQAFNLSGEIQATIEKMYVPDSNPLCKDYCSQIKINITLPNDSTMPVINLFGPTTNDTYMGYIGPVEVNNHGVGMNNFRCGKSVRSQDAFGTTGVDIECHPITVSQPGDTYSTDFSFDVLLEVRIKREVEPDTILNSGFALVSGEYIIVGLLDLVVTPARLPNISLVSCPTETLSAGSVTKVSYNVFSPLASGDYMFYITSSEKSLSILDTEIIFGLALTVQNDTVRKKRWNQYGKTLVTSGRMEVQLVGVINANIKDVNLTDANQSISVNVFTQVSPLATSNSTLEVYALLPGNLQMLATCPFKVSSRSDAWTQNPSVRMTATLPTTELETYRSMDAIVRLEFPANSTQSYYINVELTKDSLVEIGYATICTVGPGLTDFTVGLRLLAEYFRSGLNNVVTRARVYLGLIKNLQSTSTDHYLEFRLGVTALGFDLTKATYSVPLSLTPYWFGGNGSQIAASLTVNTNKTAQGLDAMAKVNTRPNTEVKICQPELSGVKSDYLIKIVATASFSENTIYKPVEFRLTVMEANISVSSCAILSVDDCFENFIPVGTEFSSNGTQAKLSVPFIYLKCPASTNTSSMAIQCVVRPTGTTISATFDLLVNGEMVNQFAYSPITGIPINLTSPIEAPSTAIYLANLGELQKFTTGLNLLLVQLWVSVNAPAAYSLVLSTSQLSSALRFCRPRLSNFDPSIGLSVKYAEPSSNVINFTLGKLLCEDEIPINAGTRSAEPRQVSFIVPTISETSTSSSASITVGLNYGLGEVANTKTFIVEAPPPTMSTKWSFEAQQIGTLDFSLYPGRLHNATLSPGQVARFIYDIQIPKDGCYNYSVYITQEPDNLWPMDLSALVHSHGSTIWCLDTWKSPTGMRSCSAPKTINMVEINLEEVCSQGTSEDWVRIVAYARMWSSYKTSKWATTSIVKEVQFSLKKNDVHVPESLESVSFNFSSTPSVFTIKTIYAQDPVLTFLDSGKISAVPGVTAVLTLLVNMSVGSQLPNGVVEFTCEQLTGQKEALCTFLYCTITSGFNLAELQNQPFPPVFTSTFNNGQNNLMRVPLGTVVNTGATITAGTTLVDSDVVYFKVGLKLADSENAIQGMSVSVKAALIFDAVNYTAIGQMSIKRNGAEEAKITVQSTVHEVVNRSGLIYPGDSLTLTVDMSMSPESQMECTRRTLIIHQYNFVAKLDLTAQSGQADFALSAAPPSVTWYEYTAPAFYFGQRGQVTFYVTIATNISFPKNAAQFSLLFPVELICITYARNGFPNSTVTQGLRRFLSLAQAQISSGRKNTCYSDPAMANPLTFKDCQLSAFASPHKMHSIQMVRYGSGIGWKTPARGASFYQYRHMTVLFGQLTTVTGIQLQLLDVTNKVVAIEVFGTLDGRSYILHEEISLDYADAQNAKGNLAYPMAVRGIRLVMKRQQNENRETTIAVALLGCLEVEDKDTFDPCKLKQYGLATADGFLPAPFTWEPRSFLYGNGHFFFCDIAPDRWRDFIHRQRCFMMSDDAPRMIVDLGPLVSQIITYLPRANILFGIGMEGQSILKSTDLGYSWNGISLSVYRTDVTSFTDAINATAVPWLTISSEFEETIQGVQCSTYNAGSWYVCYGGIYFGSNIVVDWNTNCSASGSSTGTVINKLPTVTAIEAPSVAVLDSSYAGLIRLIP</sequence>
<keyword evidence="3" id="KW-1185">Reference proteome</keyword>
<comment type="caution">
    <text evidence="2">The sequence shown here is derived from an EMBL/GenBank/DDBJ whole genome shotgun (WGS) entry which is preliminary data.</text>
</comment>
<proteinExistence type="predicted"/>
<evidence type="ECO:0000313" key="3">
    <source>
        <dbReference type="Proteomes" id="UP000230066"/>
    </source>
</evidence>
<evidence type="ECO:0000256" key="1">
    <source>
        <dbReference type="SAM" id="SignalP"/>
    </source>
</evidence>
<evidence type="ECO:0000313" key="2">
    <source>
        <dbReference type="EMBL" id="THD25221.1"/>
    </source>
</evidence>